<feature type="compositionally biased region" description="Polar residues" evidence="1">
    <location>
        <begin position="51"/>
        <end position="64"/>
    </location>
</feature>
<comment type="caution">
    <text evidence="2">The sequence shown here is derived from an EMBL/GenBank/DDBJ whole genome shotgun (WGS) entry which is preliminary data.</text>
</comment>
<name>A0A9K3JUD1_HELAN</name>
<protein>
    <submittedName>
        <fullName evidence="2">Uncharacterized protein</fullName>
    </submittedName>
</protein>
<proteinExistence type="predicted"/>
<keyword evidence="3" id="KW-1185">Reference proteome</keyword>
<dbReference type="Proteomes" id="UP000215914">
    <property type="component" value="Unassembled WGS sequence"/>
</dbReference>
<feature type="region of interest" description="Disordered" evidence="1">
    <location>
        <begin position="1"/>
        <end position="23"/>
    </location>
</feature>
<organism evidence="2 3">
    <name type="scientific">Helianthus annuus</name>
    <name type="common">Common sunflower</name>
    <dbReference type="NCBI Taxonomy" id="4232"/>
    <lineage>
        <taxon>Eukaryota</taxon>
        <taxon>Viridiplantae</taxon>
        <taxon>Streptophyta</taxon>
        <taxon>Embryophyta</taxon>
        <taxon>Tracheophyta</taxon>
        <taxon>Spermatophyta</taxon>
        <taxon>Magnoliopsida</taxon>
        <taxon>eudicotyledons</taxon>
        <taxon>Gunneridae</taxon>
        <taxon>Pentapetalae</taxon>
        <taxon>asterids</taxon>
        <taxon>campanulids</taxon>
        <taxon>Asterales</taxon>
        <taxon>Asteraceae</taxon>
        <taxon>Asteroideae</taxon>
        <taxon>Heliantheae alliance</taxon>
        <taxon>Heliantheae</taxon>
        <taxon>Helianthus</taxon>
    </lineage>
</organism>
<dbReference type="Gramene" id="mRNA:HanXRQr2_Chr01g0005581">
    <property type="protein sequence ID" value="CDS:HanXRQr2_Chr01g0005581.1"/>
    <property type="gene ID" value="HanXRQr2_Chr01g0005581"/>
</dbReference>
<accession>A0A9K3JUD1</accession>
<dbReference type="EMBL" id="MNCJ02000316">
    <property type="protein sequence ID" value="KAF5820737.1"/>
    <property type="molecule type" value="Genomic_DNA"/>
</dbReference>
<reference evidence="2" key="1">
    <citation type="journal article" date="2017" name="Nature">
        <title>The sunflower genome provides insights into oil metabolism, flowering and Asterid evolution.</title>
        <authorList>
            <person name="Badouin H."/>
            <person name="Gouzy J."/>
            <person name="Grassa C.J."/>
            <person name="Murat F."/>
            <person name="Staton S.E."/>
            <person name="Cottret L."/>
            <person name="Lelandais-Briere C."/>
            <person name="Owens G.L."/>
            <person name="Carrere S."/>
            <person name="Mayjonade B."/>
            <person name="Legrand L."/>
            <person name="Gill N."/>
            <person name="Kane N.C."/>
            <person name="Bowers J.E."/>
            <person name="Hubner S."/>
            <person name="Bellec A."/>
            <person name="Berard A."/>
            <person name="Berges H."/>
            <person name="Blanchet N."/>
            <person name="Boniface M.C."/>
            <person name="Brunel D."/>
            <person name="Catrice O."/>
            <person name="Chaidir N."/>
            <person name="Claudel C."/>
            <person name="Donnadieu C."/>
            <person name="Faraut T."/>
            <person name="Fievet G."/>
            <person name="Helmstetter N."/>
            <person name="King M."/>
            <person name="Knapp S.J."/>
            <person name="Lai Z."/>
            <person name="Le Paslier M.C."/>
            <person name="Lippi Y."/>
            <person name="Lorenzon L."/>
            <person name="Mandel J.R."/>
            <person name="Marage G."/>
            <person name="Marchand G."/>
            <person name="Marquand E."/>
            <person name="Bret-Mestries E."/>
            <person name="Morien E."/>
            <person name="Nambeesan S."/>
            <person name="Nguyen T."/>
            <person name="Pegot-Espagnet P."/>
            <person name="Pouilly N."/>
            <person name="Raftis F."/>
            <person name="Sallet E."/>
            <person name="Schiex T."/>
            <person name="Thomas J."/>
            <person name="Vandecasteele C."/>
            <person name="Vares D."/>
            <person name="Vear F."/>
            <person name="Vautrin S."/>
            <person name="Crespi M."/>
            <person name="Mangin B."/>
            <person name="Burke J.M."/>
            <person name="Salse J."/>
            <person name="Munos S."/>
            <person name="Vincourt P."/>
            <person name="Rieseberg L.H."/>
            <person name="Langlade N.B."/>
        </authorList>
    </citation>
    <scope>NUCLEOTIDE SEQUENCE</scope>
    <source>
        <tissue evidence="2">Leaves</tissue>
    </source>
</reference>
<evidence type="ECO:0000313" key="2">
    <source>
        <dbReference type="EMBL" id="KAF5820737.1"/>
    </source>
</evidence>
<feature type="compositionally biased region" description="Polar residues" evidence="1">
    <location>
        <begin position="1"/>
        <end position="12"/>
    </location>
</feature>
<evidence type="ECO:0000256" key="1">
    <source>
        <dbReference type="SAM" id="MobiDB-lite"/>
    </source>
</evidence>
<dbReference type="AlphaFoldDB" id="A0A9K3JUD1"/>
<evidence type="ECO:0000313" key="3">
    <source>
        <dbReference type="Proteomes" id="UP000215914"/>
    </source>
</evidence>
<sequence>MLKQPTSPTPNLKQPVCNKPPQKLPMHTVQTTMHQKVTILHQVHHHRATVQRPTPNQSITTETK</sequence>
<reference evidence="2" key="2">
    <citation type="submission" date="2020-06" db="EMBL/GenBank/DDBJ databases">
        <title>Helianthus annuus Genome sequencing and assembly Release 2.</title>
        <authorList>
            <person name="Gouzy J."/>
            <person name="Langlade N."/>
            <person name="Munos S."/>
        </authorList>
    </citation>
    <scope>NUCLEOTIDE SEQUENCE</scope>
    <source>
        <tissue evidence="2">Leaves</tissue>
    </source>
</reference>
<feature type="region of interest" description="Disordered" evidence="1">
    <location>
        <begin position="45"/>
        <end position="64"/>
    </location>
</feature>
<gene>
    <name evidence="2" type="ORF">HanXRQr2_Chr01g0005581</name>
</gene>